<evidence type="ECO:0000256" key="1">
    <source>
        <dbReference type="ARBA" id="ARBA00004651"/>
    </source>
</evidence>
<feature type="transmembrane region" description="Helical" evidence="6">
    <location>
        <begin position="70"/>
        <end position="90"/>
    </location>
</feature>
<dbReference type="EMBL" id="LFWZ01000004">
    <property type="protein sequence ID" value="KON31467.1"/>
    <property type="molecule type" value="Genomic_DNA"/>
</dbReference>
<comment type="subcellular location">
    <subcellularLocation>
        <location evidence="1">Cell membrane</location>
        <topology evidence="1">Multi-pass membrane protein</topology>
    </subcellularLocation>
</comment>
<name>A0A0M0BSC4_9ARCH</name>
<dbReference type="PANTHER" id="PTHR32322:SF18">
    <property type="entry name" value="S-ADENOSYLMETHIONINE_S-ADENOSYLHOMOCYSTEINE TRANSPORTER"/>
    <property type="match status" value="1"/>
</dbReference>
<evidence type="ECO:0000256" key="2">
    <source>
        <dbReference type="ARBA" id="ARBA00022475"/>
    </source>
</evidence>
<evidence type="ECO:0000256" key="3">
    <source>
        <dbReference type="ARBA" id="ARBA00022692"/>
    </source>
</evidence>
<feature type="transmembrane region" description="Helical" evidence="6">
    <location>
        <begin position="125"/>
        <end position="144"/>
    </location>
</feature>
<keyword evidence="4 6" id="KW-1133">Transmembrane helix</keyword>
<evidence type="ECO:0000256" key="4">
    <source>
        <dbReference type="ARBA" id="ARBA00022989"/>
    </source>
</evidence>
<evidence type="ECO:0000313" key="9">
    <source>
        <dbReference type="Proteomes" id="UP000037210"/>
    </source>
</evidence>
<proteinExistence type="predicted"/>
<accession>A0A0M0BSC4</accession>
<feature type="domain" description="EamA" evidence="7">
    <location>
        <begin position="3"/>
        <end position="81"/>
    </location>
</feature>
<dbReference type="InterPro" id="IPR037185">
    <property type="entry name" value="EmrE-like"/>
</dbReference>
<keyword evidence="2" id="KW-1003">Cell membrane</keyword>
<dbReference type="AlphaFoldDB" id="A0A0M0BSC4"/>
<dbReference type="Proteomes" id="UP000037210">
    <property type="component" value="Unassembled WGS sequence"/>
</dbReference>
<feature type="domain" description="EamA" evidence="7">
    <location>
        <begin position="94"/>
        <end position="223"/>
    </location>
</feature>
<gene>
    <name evidence="8" type="ORF">AC482_00650</name>
</gene>
<feature type="transmembrane region" description="Helical" evidence="6">
    <location>
        <begin position="180"/>
        <end position="200"/>
    </location>
</feature>
<dbReference type="InterPro" id="IPR050638">
    <property type="entry name" value="AA-Vitamin_Transporters"/>
</dbReference>
<feature type="transmembrane region" description="Helical" evidence="6">
    <location>
        <begin position="206"/>
        <end position="223"/>
    </location>
</feature>
<reference evidence="8 9" key="1">
    <citation type="submission" date="2015-06" db="EMBL/GenBank/DDBJ databases">
        <title>New insights into the roles of widespread benthic archaea in carbon and nitrogen cycling.</title>
        <authorList>
            <person name="Lazar C.S."/>
            <person name="Baker B.J."/>
            <person name="Seitz K.W."/>
            <person name="Hyde A.S."/>
            <person name="Dick G.J."/>
            <person name="Hinrichs K.-U."/>
            <person name="Teske A.P."/>
        </authorList>
    </citation>
    <scope>NUCLEOTIDE SEQUENCE [LARGE SCALE GENOMIC DNA]</scope>
    <source>
        <strain evidence="8">DG-45</strain>
    </source>
</reference>
<protein>
    <recommendedName>
        <fullName evidence="7">EamA domain-containing protein</fullName>
    </recommendedName>
</protein>
<comment type="caution">
    <text evidence="8">The sequence shown here is derived from an EMBL/GenBank/DDBJ whole genome shotgun (WGS) entry which is preliminary data.</text>
</comment>
<feature type="transmembrane region" description="Helical" evidence="6">
    <location>
        <begin position="150"/>
        <end position="173"/>
    </location>
</feature>
<sequence>MRQFRLRDYLTFLYMGFIGVFLYTFLLFEALRYLRAQEAFILNYLWPIMVVIFSTVILKEKFTLRKCGGVVISFFGVLIVLAPARASLQFGSLKGVAFAVGCAISYGLFSVLGKRRDYDRYVSMMFYYLFASIFSAVPVLMRSGLPRLSIAQLLGVAWLGVFANGVAFAFWFLSLRHGDTARMSSLVFLTPFLSLVYIHFLLGEEILFTSLLGLTLIVLGILIQHGGRDRAFDPDLPHLEQY</sequence>
<dbReference type="InterPro" id="IPR000620">
    <property type="entry name" value="EamA_dom"/>
</dbReference>
<feature type="transmembrane region" description="Helical" evidence="6">
    <location>
        <begin position="12"/>
        <end position="34"/>
    </location>
</feature>
<feature type="transmembrane region" description="Helical" evidence="6">
    <location>
        <begin position="96"/>
        <end position="113"/>
    </location>
</feature>
<dbReference type="GO" id="GO:0005886">
    <property type="term" value="C:plasma membrane"/>
    <property type="evidence" value="ECO:0007669"/>
    <property type="project" value="UniProtKB-SubCell"/>
</dbReference>
<dbReference type="Gene3D" id="1.10.3730.20">
    <property type="match status" value="1"/>
</dbReference>
<keyword evidence="3 6" id="KW-0812">Transmembrane</keyword>
<evidence type="ECO:0000313" key="8">
    <source>
        <dbReference type="EMBL" id="KON31467.1"/>
    </source>
</evidence>
<organism evidence="8 9">
    <name type="scientific">miscellaneous Crenarchaeota group-15 archaeon DG-45</name>
    <dbReference type="NCBI Taxonomy" id="1685127"/>
    <lineage>
        <taxon>Archaea</taxon>
        <taxon>Candidatus Bathyarchaeota</taxon>
        <taxon>MCG-15</taxon>
    </lineage>
</organism>
<evidence type="ECO:0000256" key="6">
    <source>
        <dbReference type="SAM" id="Phobius"/>
    </source>
</evidence>
<evidence type="ECO:0000256" key="5">
    <source>
        <dbReference type="ARBA" id="ARBA00023136"/>
    </source>
</evidence>
<keyword evidence="5 6" id="KW-0472">Membrane</keyword>
<dbReference type="PANTHER" id="PTHR32322">
    <property type="entry name" value="INNER MEMBRANE TRANSPORTER"/>
    <property type="match status" value="1"/>
</dbReference>
<feature type="transmembrane region" description="Helical" evidence="6">
    <location>
        <begin position="40"/>
        <end position="58"/>
    </location>
</feature>
<dbReference type="SUPFAM" id="SSF103481">
    <property type="entry name" value="Multidrug resistance efflux transporter EmrE"/>
    <property type="match status" value="2"/>
</dbReference>
<dbReference type="Pfam" id="PF00892">
    <property type="entry name" value="EamA"/>
    <property type="match status" value="2"/>
</dbReference>
<evidence type="ECO:0000259" key="7">
    <source>
        <dbReference type="Pfam" id="PF00892"/>
    </source>
</evidence>